<dbReference type="Proteomes" id="UP000237105">
    <property type="component" value="Unassembled WGS sequence"/>
</dbReference>
<accession>A0A2P5CPS6</accession>
<comment type="caution">
    <text evidence="1">The sequence shown here is derived from an EMBL/GenBank/DDBJ whole genome shotgun (WGS) entry which is preliminary data.</text>
</comment>
<keyword evidence="2" id="KW-1185">Reference proteome</keyword>
<dbReference type="AlphaFoldDB" id="A0A2P5CPS6"/>
<reference evidence="2" key="1">
    <citation type="submission" date="2016-06" db="EMBL/GenBank/DDBJ databases">
        <title>Parallel loss of symbiosis genes in relatives of nitrogen-fixing non-legume Parasponia.</title>
        <authorList>
            <person name="Van Velzen R."/>
            <person name="Holmer R."/>
            <person name="Bu F."/>
            <person name="Rutten L."/>
            <person name="Van Zeijl A."/>
            <person name="Liu W."/>
            <person name="Santuari L."/>
            <person name="Cao Q."/>
            <person name="Sharma T."/>
            <person name="Shen D."/>
            <person name="Roswanjaya Y."/>
            <person name="Wardhani T."/>
            <person name="Kalhor M.S."/>
            <person name="Jansen J."/>
            <person name="Van den Hoogen J."/>
            <person name="Gungor B."/>
            <person name="Hartog M."/>
            <person name="Hontelez J."/>
            <person name="Verver J."/>
            <person name="Yang W.-C."/>
            <person name="Schijlen E."/>
            <person name="Repin R."/>
            <person name="Schilthuizen M."/>
            <person name="Schranz E."/>
            <person name="Heidstra R."/>
            <person name="Miyata K."/>
            <person name="Fedorova E."/>
            <person name="Kohlen W."/>
            <person name="Bisseling T."/>
            <person name="Smit S."/>
            <person name="Geurts R."/>
        </authorList>
    </citation>
    <scope>NUCLEOTIDE SEQUENCE [LARGE SCALE GENOMIC DNA]</scope>
    <source>
        <strain evidence="2">cv. WU1-14</strain>
    </source>
</reference>
<organism evidence="1 2">
    <name type="scientific">Parasponia andersonii</name>
    <name type="common">Sponia andersonii</name>
    <dbReference type="NCBI Taxonomy" id="3476"/>
    <lineage>
        <taxon>Eukaryota</taxon>
        <taxon>Viridiplantae</taxon>
        <taxon>Streptophyta</taxon>
        <taxon>Embryophyta</taxon>
        <taxon>Tracheophyta</taxon>
        <taxon>Spermatophyta</taxon>
        <taxon>Magnoliopsida</taxon>
        <taxon>eudicotyledons</taxon>
        <taxon>Gunneridae</taxon>
        <taxon>Pentapetalae</taxon>
        <taxon>rosids</taxon>
        <taxon>fabids</taxon>
        <taxon>Rosales</taxon>
        <taxon>Cannabaceae</taxon>
        <taxon>Parasponia</taxon>
    </lineage>
</organism>
<sequence>MPISFSLVSEATAVVPLCLECFAGDISLNRNTKTKIIYLSKSEQNLEVGVELKRRKAKTFLTDPIFFSDWEERKFSSFSGTLDSIPPF</sequence>
<name>A0A2P5CPS6_PARAD</name>
<evidence type="ECO:0000313" key="2">
    <source>
        <dbReference type="Proteomes" id="UP000237105"/>
    </source>
</evidence>
<dbReference type="EMBL" id="JXTB01000108">
    <property type="protein sequence ID" value="PON63035.1"/>
    <property type="molecule type" value="Genomic_DNA"/>
</dbReference>
<evidence type="ECO:0000313" key="1">
    <source>
        <dbReference type="EMBL" id="PON63035.1"/>
    </source>
</evidence>
<protein>
    <submittedName>
        <fullName evidence="1">Uncharacterized protein</fullName>
    </submittedName>
</protein>
<gene>
    <name evidence="1" type="ORF">PanWU01x14_134820</name>
</gene>
<proteinExistence type="predicted"/>